<protein>
    <submittedName>
        <fullName evidence="1">Uncharacterized protein</fullName>
    </submittedName>
</protein>
<name>A0ABU2FI29_9EURY</name>
<accession>A0ABU2FI29</accession>
<dbReference type="Proteomes" id="UP001259659">
    <property type="component" value="Unassembled WGS sequence"/>
</dbReference>
<evidence type="ECO:0000313" key="2">
    <source>
        <dbReference type="Proteomes" id="UP001259659"/>
    </source>
</evidence>
<organism evidence="1 2">
    <name type="scientific">Haloarcula saliterrae</name>
    <dbReference type="NCBI Taxonomy" id="2950534"/>
    <lineage>
        <taxon>Archaea</taxon>
        <taxon>Methanobacteriati</taxon>
        <taxon>Methanobacteriota</taxon>
        <taxon>Stenosarchaea group</taxon>
        <taxon>Halobacteria</taxon>
        <taxon>Halobacteriales</taxon>
        <taxon>Haloarculaceae</taxon>
        <taxon>Haloarcula</taxon>
    </lineage>
</organism>
<evidence type="ECO:0000313" key="1">
    <source>
        <dbReference type="EMBL" id="MDS0261896.1"/>
    </source>
</evidence>
<keyword evidence="2" id="KW-1185">Reference proteome</keyword>
<reference evidence="1 2" key="1">
    <citation type="submission" date="2022-06" db="EMBL/GenBank/DDBJ databases">
        <title>Haloarcula sp. a new haloarchaeum isolate from saline soil.</title>
        <authorList>
            <person name="Strakova D."/>
            <person name="Galisteo C."/>
            <person name="Sanchez-Porro C."/>
            <person name="Ventosa A."/>
        </authorList>
    </citation>
    <scope>NUCLEOTIDE SEQUENCE [LARGE SCALE GENOMIC DNA]</scope>
    <source>
        <strain evidence="1 2">S1CR25-12</strain>
    </source>
</reference>
<sequence>MTHPGAIVVCQALDCRPHMLVLNVEDDRLRTALLADLASETVQRLRRGHTKPVVQAVLRADAIETYWVPSDDVAPSPVLEGPP</sequence>
<comment type="caution">
    <text evidence="1">The sequence shown here is derived from an EMBL/GenBank/DDBJ whole genome shotgun (WGS) entry which is preliminary data.</text>
</comment>
<dbReference type="EMBL" id="JAMQON010000009">
    <property type="protein sequence ID" value="MDS0261896.1"/>
    <property type="molecule type" value="Genomic_DNA"/>
</dbReference>
<proteinExistence type="predicted"/>
<gene>
    <name evidence="1" type="ORF">NDI56_21045</name>
</gene>
<dbReference type="RefSeq" id="WP_310921747.1">
    <property type="nucleotide sequence ID" value="NZ_JAMQON010000009.1"/>
</dbReference>